<dbReference type="InterPro" id="IPR045608">
    <property type="entry name" value="Trypco2"/>
</dbReference>
<comment type="caution">
    <text evidence="3">The sequence shown here is derived from an EMBL/GenBank/DDBJ whole genome shotgun (WGS) entry which is preliminary data.</text>
</comment>
<evidence type="ECO:0000313" key="3">
    <source>
        <dbReference type="EMBL" id="GAA3799903.1"/>
    </source>
</evidence>
<keyword evidence="4" id="KW-1185">Reference proteome</keyword>
<organism evidence="3 4">
    <name type="scientific">Streptomyces coacervatus</name>
    <dbReference type="NCBI Taxonomy" id="647381"/>
    <lineage>
        <taxon>Bacteria</taxon>
        <taxon>Bacillati</taxon>
        <taxon>Actinomycetota</taxon>
        <taxon>Actinomycetes</taxon>
        <taxon>Kitasatosporales</taxon>
        <taxon>Streptomycetaceae</taxon>
        <taxon>Streptomyces</taxon>
    </lineage>
</organism>
<evidence type="ECO:0000259" key="2">
    <source>
        <dbReference type="Pfam" id="PF19631"/>
    </source>
</evidence>
<dbReference type="Pfam" id="PF19631">
    <property type="entry name" value="Trypco2"/>
    <property type="match status" value="1"/>
</dbReference>
<evidence type="ECO:0000313" key="4">
    <source>
        <dbReference type="Proteomes" id="UP001501009"/>
    </source>
</evidence>
<feature type="region of interest" description="Disordered" evidence="1">
    <location>
        <begin position="89"/>
        <end position="111"/>
    </location>
</feature>
<name>A0ABP7HMX5_9ACTN</name>
<dbReference type="RefSeq" id="WP_275778227.1">
    <property type="nucleotide sequence ID" value="NZ_BAABDE010000017.1"/>
</dbReference>
<protein>
    <recommendedName>
        <fullName evidence="2">Trypsin-co-occurring domain-containing protein</fullName>
    </recommendedName>
</protein>
<gene>
    <name evidence="3" type="ORF">GCM10022403_037540</name>
</gene>
<evidence type="ECO:0000256" key="1">
    <source>
        <dbReference type="SAM" id="MobiDB-lite"/>
    </source>
</evidence>
<sequence>MPDFQDIELAAAVRAIRDQLMAAATAGAAESVRFEVGPIEMEFAVELRREAGAKGGVKAWLVTADTEARAARTRTHRIAFTLTPKDAATGAGVEIGNSTPGDADGFGAVGE</sequence>
<feature type="domain" description="Trypsin-co-occurring" evidence="2">
    <location>
        <begin position="7"/>
        <end position="84"/>
    </location>
</feature>
<reference evidence="4" key="1">
    <citation type="journal article" date="2019" name="Int. J. Syst. Evol. Microbiol.">
        <title>The Global Catalogue of Microorganisms (GCM) 10K type strain sequencing project: providing services to taxonomists for standard genome sequencing and annotation.</title>
        <authorList>
            <consortium name="The Broad Institute Genomics Platform"/>
            <consortium name="The Broad Institute Genome Sequencing Center for Infectious Disease"/>
            <person name="Wu L."/>
            <person name="Ma J."/>
        </authorList>
    </citation>
    <scope>NUCLEOTIDE SEQUENCE [LARGE SCALE GENOMIC DNA]</scope>
    <source>
        <strain evidence="4">JCM 17138</strain>
    </source>
</reference>
<accession>A0ABP7HMX5</accession>
<dbReference type="EMBL" id="BAABDE010000017">
    <property type="protein sequence ID" value="GAA3799903.1"/>
    <property type="molecule type" value="Genomic_DNA"/>
</dbReference>
<dbReference type="Proteomes" id="UP001501009">
    <property type="component" value="Unassembled WGS sequence"/>
</dbReference>
<proteinExistence type="predicted"/>